<feature type="domain" description="Transglutaminase-like" evidence="1">
    <location>
        <begin position="229"/>
        <end position="308"/>
    </location>
</feature>
<protein>
    <recommendedName>
        <fullName evidence="1">Transglutaminase-like domain-containing protein</fullName>
    </recommendedName>
</protein>
<gene>
    <name evidence="2" type="ORF">HLPR_01060</name>
</gene>
<dbReference type="Pfam" id="PF04473">
    <property type="entry name" value="DUF553"/>
    <property type="match status" value="1"/>
</dbReference>
<dbReference type="InterPro" id="IPR007562">
    <property type="entry name" value="Transglutaminase-like_domain"/>
</dbReference>
<dbReference type="KEGG" id="hprf:HLPR_01060"/>
<reference evidence="2 3" key="1">
    <citation type="submission" date="2023-08" db="EMBL/GenBank/DDBJ databases">
        <title>Helicovermis profunda gen. nov., sp. nov., a novel mesophilic, fermentative bacterium within the Bacillota from a deep-sea hydrothermal vent chimney.</title>
        <authorList>
            <person name="Miyazaki U."/>
            <person name="Mizutani D."/>
            <person name="Hashimoto Y."/>
            <person name="Tame A."/>
            <person name="Sawayama S."/>
            <person name="Miyazaki J."/>
            <person name="Takai K."/>
            <person name="Nakagawa S."/>
        </authorList>
    </citation>
    <scope>NUCLEOTIDE SEQUENCE [LARGE SCALE GENOMIC DNA]</scope>
    <source>
        <strain evidence="2 3">S502</strain>
    </source>
</reference>
<dbReference type="RefSeq" id="WP_338536144.1">
    <property type="nucleotide sequence ID" value="NZ_AP028654.1"/>
</dbReference>
<dbReference type="EMBL" id="AP028654">
    <property type="protein sequence ID" value="BEP27775.1"/>
    <property type="molecule type" value="Genomic_DNA"/>
</dbReference>
<dbReference type="Proteomes" id="UP001321786">
    <property type="component" value="Chromosome"/>
</dbReference>
<keyword evidence="3" id="KW-1185">Reference proteome</keyword>
<sequence length="577" mass="65925">MKKKVIFLTMMLIVLFCVGISFSEDNLANAEIKIVNFSVNINGESIDNIHSDFPLISYKDITYFPMTWDFSQALGLKTNWSNETGLVIESNGEKGKLKQALNSNNSKFVSKIANFPKFKIKIKGVNVDNSKEEYPILVYRDITYFPLTWKYAVETFGWDYNWNKEKGLSIAAKMTSKNENDIKPVINTDDSDTKSDITTDISATNEDKTNINIKETYSPISKFTDADIKLLGIDIDKSQTPKKIADAIYEWEHNNMIFADSKKTYVDAADAMRFNYYFGDIYTTRDMIKNMKDGTKWYGICYNYATLFKSIGEYYGLEVKIENTILKPSETLDFGNKNNTLIPPGMSTEEYSRLKVLLEKKNLDYPYEAVRLIATETPAHYRSLVKIDGQWKIYDDVSDITNSASVLAKYEFEDTSWTKGMQTDKLNGYITRLNNGESLKGEGYSSTFEEFQTARNLILETGEGEGYVGITDDLGQKGRAANIDDFMQGKGLIPYFNTYAEVQKFLSLGSETNENTEEMMAMKKAYEENTGKKFYMVADEMIYGDDDNMPDEKYAVMYESYVGERLNFGVFKKINAE</sequence>
<name>A0AAU9EMU6_9FIRM</name>
<dbReference type="AlphaFoldDB" id="A0AAU9EMU6"/>
<evidence type="ECO:0000313" key="2">
    <source>
        <dbReference type="EMBL" id="BEP27775.1"/>
    </source>
</evidence>
<proteinExistence type="predicted"/>
<evidence type="ECO:0000313" key="3">
    <source>
        <dbReference type="Proteomes" id="UP001321786"/>
    </source>
</evidence>
<evidence type="ECO:0000259" key="1">
    <source>
        <dbReference type="Pfam" id="PF04473"/>
    </source>
</evidence>
<organism evidence="2 3">
    <name type="scientific">Helicovermis profundi</name>
    <dbReference type="NCBI Taxonomy" id="3065157"/>
    <lineage>
        <taxon>Bacteria</taxon>
        <taxon>Bacillati</taxon>
        <taxon>Bacillota</taxon>
        <taxon>Clostridia</taxon>
        <taxon>Helicovermis</taxon>
    </lineage>
</organism>
<accession>A0AAU9EMU6</accession>